<dbReference type="RefSeq" id="WP_166328448.1">
    <property type="nucleotide sequence ID" value="NZ_CP049933.1"/>
</dbReference>
<evidence type="ECO:0008006" key="3">
    <source>
        <dbReference type="Google" id="ProtNLM"/>
    </source>
</evidence>
<reference evidence="1 2" key="1">
    <citation type="submission" date="2020-03" db="EMBL/GenBank/DDBJ databases">
        <title>Leucobacter sp. nov., isolated from beetles.</title>
        <authorList>
            <person name="Hyun D.-W."/>
            <person name="Bae J.-W."/>
        </authorList>
    </citation>
    <scope>NUCLEOTIDE SEQUENCE [LARGE SCALE GENOMIC DNA]</scope>
    <source>
        <strain evidence="1 2">HDW9A</strain>
    </source>
</reference>
<evidence type="ECO:0000313" key="1">
    <source>
        <dbReference type="EMBL" id="QIM17681.1"/>
    </source>
</evidence>
<proteinExistence type="predicted"/>
<dbReference type="Proteomes" id="UP000503441">
    <property type="component" value="Chromosome"/>
</dbReference>
<organism evidence="1 2">
    <name type="scientific">Leucobacter coleopterorum</name>
    <dbReference type="NCBI Taxonomy" id="2714933"/>
    <lineage>
        <taxon>Bacteria</taxon>
        <taxon>Bacillati</taxon>
        <taxon>Actinomycetota</taxon>
        <taxon>Actinomycetes</taxon>
        <taxon>Micrococcales</taxon>
        <taxon>Microbacteriaceae</taxon>
        <taxon>Leucobacter</taxon>
    </lineage>
</organism>
<name>A0ABX6JTR5_9MICO</name>
<protein>
    <recommendedName>
        <fullName evidence="3">DUF559 domain-containing protein</fullName>
    </recommendedName>
</protein>
<keyword evidence="2" id="KW-1185">Reference proteome</keyword>
<accession>A0ABX6JTR5</accession>
<evidence type="ECO:0000313" key="2">
    <source>
        <dbReference type="Proteomes" id="UP000503441"/>
    </source>
</evidence>
<gene>
    <name evidence="1" type="ORF">G7066_01295</name>
</gene>
<sequence length="351" mass="39700">MSDQRTIRREYGPRAFLVREAHQRGISRGALANPKLRSPFTGVRSASSVGATLRERALAFIPLLRPGDRFSHTTALALLGCPIYVDEKTSIDIESAAGHSPFRRRGVNGHRASPNFRTLWLRIPEHEDPDFWQFGPIPVVTPLHAAIQASTQLPFQEIVVALDSLLSENTRRFDETAKVEVEELETARIHARGHRGAQKFRVATQFARVGADSRMESLTRLIGERAGLRNLTLQHAVRDPFGRLIGHFDLADEASLSLFEYDGEQHRLKTKQYRHDLVRLDAARDAGWRPFRVHVEDILDTPEETGHKMLLHTGRTPLRLPTPHKLLLEERADGNTVSAQPKYFVELMMSN</sequence>
<dbReference type="EMBL" id="CP049933">
    <property type="protein sequence ID" value="QIM17681.1"/>
    <property type="molecule type" value="Genomic_DNA"/>
</dbReference>